<proteinExistence type="predicted"/>
<dbReference type="Proteomes" id="UP000054144">
    <property type="component" value="Unassembled WGS sequence"/>
</dbReference>
<evidence type="ECO:0000313" key="2">
    <source>
        <dbReference type="EMBL" id="KIY52491.1"/>
    </source>
</evidence>
<evidence type="ECO:0000256" key="1">
    <source>
        <dbReference type="SAM" id="MobiDB-lite"/>
    </source>
</evidence>
<organism evidence="2 3">
    <name type="scientific">Fistulina hepatica ATCC 64428</name>
    <dbReference type="NCBI Taxonomy" id="1128425"/>
    <lineage>
        <taxon>Eukaryota</taxon>
        <taxon>Fungi</taxon>
        <taxon>Dikarya</taxon>
        <taxon>Basidiomycota</taxon>
        <taxon>Agaricomycotina</taxon>
        <taxon>Agaricomycetes</taxon>
        <taxon>Agaricomycetidae</taxon>
        <taxon>Agaricales</taxon>
        <taxon>Fistulinaceae</taxon>
        <taxon>Fistulina</taxon>
    </lineage>
</organism>
<keyword evidence="3" id="KW-1185">Reference proteome</keyword>
<accession>A0A0D7AMF3</accession>
<dbReference type="EMBL" id="KN881643">
    <property type="protein sequence ID" value="KIY52491.1"/>
    <property type="molecule type" value="Genomic_DNA"/>
</dbReference>
<feature type="compositionally biased region" description="Polar residues" evidence="1">
    <location>
        <begin position="195"/>
        <end position="212"/>
    </location>
</feature>
<feature type="region of interest" description="Disordered" evidence="1">
    <location>
        <begin position="187"/>
        <end position="220"/>
    </location>
</feature>
<reference evidence="2 3" key="1">
    <citation type="journal article" date="2015" name="Fungal Genet. Biol.">
        <title>Evolution of novel wood decay mechanisms in Agaricales revealed by the genome sequences of Fistulina hepatica and Cylindrobasidium torrendii.</title>
        <authorList>
            <person name="Floudas D."/>
            <person name="Held B.W."/>
            <person name="Riley R."/>
            <person name="Nagy L.G."/>
            <person name="Koehler G."/>
            <person name="Ransdell A.S."/>
            <person name="Younus H."/>
            <person name="Chow J."/>
            <person name="Chiniquy J."/>
            <person name="Lipzen A."/>
            <person name="Tritt A."/>
            <person name="Sun H."/>
            <person name="Haridas S."/>
            <person name="LaButti K."/>
            <person name="Ohm R.A."/>
            <person name="Kues U."/>
            <person name="Blanchette R.A."/>
            <person name="Grigoriev I.V."/>
            <person name="Minto R.E."/>
            <person name="Hibbett D.S."/>
        </authorList>
    </citation>
    <scope>NUCLEOTIDE SEQUENCE [LARGE SCALE GENOMIC DNA]</scope>
    <source>
        <strain evidence="2 3">ATCC 64428</strain>
    </source>
</reference>
<gene>
    <name evidence="2" type="ORF">FISHEDRAFT_69911</name>
</gene>
<protein>
    <submittedName>
        <fullName evidence="2">Uncharacterized protein</fullName>
    </submittedName>
</protein>
<sequence>MRDRLVGPPLPSPDDPEDVVYPLLGYLINIPACIRRAHKWGLYKSLGDEFNPEDVSRNTREEVMSGVRGVIFAVIRAIDIPGLQLQTAWLAEDEISHIWSFPPEYLIWDLQQDVRRMCKLADFLQLAGDLAVTDHPEKLPKLWSSMDYPCPKHCKGNPVSSELQSYLLPKTLPPLYERDRYKARREARQRLMSAHDSQQSDSPAATADSTRTLAPDPISI</sequence>
<dbReference type="AlphaFoldDB" id="A0A0D7AMF3"/>
<name>A0A0D7AMF3_9AGAR</name>
<evidence type="ECO:0000313" key="3">
    <source>
        <dbReference type="Proteomes" id="UP000054144"/>
    </source>
</evidence>